<reference evidence="2" key="1">
    <citation type="submission" date="2023-05" db="EMBL/GenBank/DDBJ databases">
        <title>Nepenthes gracilis genome sequencing.</title>
        <authorList>
            <person name="Fukushima K."/>
        </authorList>
    </citation>
    <scope>NUCLEOTIDE SEQUENCE</scope>
    <source>
        <strain evidence="2">SING2019-196</strain>
    </source>
</reference>
<dbReference type="EMBL" id="BSYO01000009">
    <property type="protein sequence ID" value="GMH09153.1"/>
    <property type="molecule type" value="Genomic_DNA"/>
</dbReference>
<proteinExistence type="predicted"/>
<name>A0AAD3SDD6_NEPGR</name>
<evidence type="ECO:0000313" key="3">
    <source>
        <dbReference type="Proteomes" id="UP001279734"/>
    </source>
</evidence>
<feature type="region of interest" description="Disordered" evidence="1">
    <location>
        <begin position="56"/>
        <end position="75"/>
    </location>
</feature>
<dbReference type="Proteomes" id="UP001279734">
    <property type="component" value="Unassembled WGS sequence"/>
</dbReference>
<evidence type="ECO:0000256" key="1">
    <source>
        <dbReference type="SAM" id="MobiDB-lite"/>
    </source>
</evidence>
<accession>A0AAD3SDD6</accession>
<sequence length="93" mass="10365">MSLGTQPVAELHLEERAQLKRMAGSYQSDERGCFLFPAARDALVAPSVESLEREWHARSHEPGVGQCSRSRGDEVLDPIGERVPQRWAYSASL</sequence>
<comment type="caution">
    <text evidence="2">The sequence shown here is derived from an EMBL/GenBank/DDBJ whole genome shotgun (WGS) entry which is preliminary data.</text>
</comment>
<dbReference type="AlphaFoldDB" id="A0AAD3SDD6"/>
<gene>
    <name evidence="2" type="ORF">Nepgr_010993</name>
</gene>
<organism evidence="2 3">
    <name type="scientific">Nepenthes gracilis</name>
    <name type="common">Slender pitcher plant</name>
    <dbReference type="NCBI Taxonomy" id="150966"/>
    <lineage>
        <taxon>Eukaryota</taxon>
        <taxon>Viridiplantae</taxon>
        <taxon>Streptophyta</taxon>
        <taxon>Embryophyta</taxon>
        <taxon>Tracheophyta</taxon>
        <taxon>Spermatophyta</taxon>
        <taxon>Magnoliopsida</taxon>
        <taxon>eudicotyledons</taxon>
        <taxon>Gunneridae</taxon>
        <taxon>Pentapetalae</taxon>
        <taxon>Caryophyllales</taxon>
        <taxon>Nepenthaceae</taxon>
        <taxon>Nepenthes</taxon>
    </lineage>
</organism>
<evidence type="ECO:0000313" key="2">
    <source>
        <dbReference type="EMBL" id="GMH09153.1"/>
    </source>
</evidence>
<protein>
    <submittedName>
        <fullName evidence="2">Uncharacterized protein</fullName>
    </submittedName>
</protein>
<keyword evidence="3" id="KW-1185">Reference proteome</keyword>